<evidence type="ECO:0000313" key="3">
    <source>
        <dbReference type="Proteomes" id="UP000011758"/>
    </source>
</evidence>
<evidence type="ECO:0000313" key="2">
    <source>
        <dbReference type="EMBL" id="EMD17356.1"/>
    </source>
</evidence>
<dbReference type="PANTHER" id="PTHR43404:SF2">
    <property type="entry name" value="LIPOPOLYSACCHARIDE CHOLINEPHOSPHOTRANSFERASE LICD"/>
    <property type="match status" value="1"/>
</dbReference>
<sequence>MIIDRQLLRRIQQENLKSLKELDRICKKYNIQYWIAYGSLIGTVRHQGFIPWDGDIDIGMLREDYNKLINVPKEEWKEGILFLTGYSDEEMHDKVIGRVYNTNVTVQSPIDLSWIRPSDNKLWYTHLMLDIFIYDHVDSIEHYNEIYAMNCKYVNRYKLYKLKNKIAGSFIQKVKGYLKRIYVCIYSRNYKKLLDQFIKNASRYPEGKLIGSYDSDDTNVYALDEVFPLIEKKYEDMTVPVPKNYDQILRDYYGDYMEFPPENERYHLNLIYLKINDDEYIINPMKGSLGDK</sequence>
<accession>M2Q540</accession>
<dbReference type="RefSeq" id="WP_004801502.1">
    <property type="nucleotide sequence ID" value="NZ_KB446646.1"/>
</dbReference>
<protein>
    <recommendedName>
        <fullName evidence="1">LicD/FKTN/FKRP nucleotidyltransferase domain-containing protein</fullName>
    </recommendedName>
</protein>
<dbReference type="EMBL" id="AGEJ01000007">
    <property type="protein sequence ID" value="EMD17356.1"/>
    <property type="molecule type" value="Genomic_DNA"/>
</dbReference>
<dbReference type="OrthoDB" id="9786100at2"/>
<dbReference type="BioCyc" id="ECAT999415-HMP:GTTI-367-MONOMER"/>
<evidence type="ECO:0000259" key="1">
    <source>
        <dbReference type="Pfam" id="PF04991"/>
    </source>
</evidence>
<dbReference type="STRING" id="999415.HMPREF9943_00357"/>
<dbReference type="PANTHER" id="PTHR43404">
    <property type="entry name" value="LIPOPOLYSACCHARIDE CHOLINEPHOSPHOTRANSFERASE LICD"/>
    <property type="match status" value="1"/>
</dbReference>
<dbReference type="eggNOG" id="COG3475">
    <property type="taxonomic scope" value="Bacteria"/>
</dbReference>
<dbReference type="InterPro" id="IPR052942">
    <property type="entry name" value="LPS_cholinephosphotransferase"/>
</dbReference>
<name>M2Q540_9FIRM</name>
<proteinExistence type="predicted"/>
<dbReference type="InterPro" id="IPR007074">
    <property type="entry name" value="LicD/FKTN/FKRP_NTP_transf"/>
</dbReference>
<feature type="domain" description="LicD/FKTN/FKRP nucleotidyltransferase" evidence="1">
    <location>
        <begin position="26"/>
        <end position="254"/>
    </location>
</feature>
<reference evidence="2 3" key="1">
    <citation type="submission" date="2013-02" db="EMBL/GenBank/DDBJ databases">
        <title>The Genome Sequence of Lactobacillus catenaformis F0143.</title>
        <authorList>
            <consortium name="The Broad Institute Genome Sequencing Platform"/>
            <person name="Earl A."/>
            <person name="Ward D."/>
            <person name="Feldgarden M."/>
            <person name="Gevers D."/>
            <person name="Izard J."/>
            <person name="Blanton J.M."/>
            <person name="Mathney J."/>
            <person name="Dewhirst F.E."/>
            <person name="Young S.K."/>
            <person name="Zeng Q."/>
            <person name="Gargeya S."/>
            <person name="Fitzgerald M."/>
            <person name="Haas B."/>
            <person name="Abouelleil A."/>
            <person name="Alvarado L."/>
            <person name="Arachchi H.M."/>
            <person name="Berlin A."/>
            <person name="Chapman S.B."/>
            <person name="Gearin G."/>
            <person name="Goldberg J."/>
            <person name="Griggs A."/>
            <person name="Gujja S."/>
            <person name="Hansen M."/>
            <person name="Heiman D."/>
            <person name="Howarth C."/>
            <person name="Larimer J."/>
            <person name="Lui A."/>
            <person name="MacDonald P.J.P."/>
            <person name="McCowen C."/>
            <person name="Montmayeur A."/>
            <person name="Murphy C."/>
            <person name="Neiman D."/>
            <person name="Pearson M."/>
            <person name="Priest M."/>
            <person name="Roberts A."/>
            <person name="Saif S."/>
            <person name="Shea T."/>
            <person name="Sisk P."/>
            <person name="Stolte C."/>
            <person name="Sykes S."/>
            <person name="Wortman J."/>
            <person name="Nusbaum C."/>
            <person name="Birren B."/>
        </authorList>
    </citation>
    <scope>NUCLEOTIDE SEQUENCE [LARGE SCALE GENOMIC DNA]</scope>
    <source>
        <strain evidence="2 3">OT 569</strain>
    </source>
</reference>
<dbReference type="Proteomes" id="UP000011758">
    <property type="component" value="Unassembled WGS sequence"/>
</dbReference>
<gene>
    <name evidence="2" type="ORF">HMPREF9943_00357</name>
</gene>
<dbReference type="AlphaFoldDB" id="M2Q540"/>
<organism evidence="2 3">
    <name type="scientific">Eggerthia catenaformis OT 569 = DSM 20559</name>
    <dbReference type="NCBI Taxonomy" id="999415"/>
    <lineage>
        <taxon>Bacteria</taxon>
        <taxon>Bacillati</taxon>
        <taxon>Bacillota</taxon>
        <taxon>Erysipelotrichia</taxon>
        <taxon>Erysipelotrichales</taxon>
        <taxon>Coprobacillaceae</taxon>
        <taxon>Eggerthia</taxon>
    </lineage>
</organism>
<keyword evidence="3" id="KW-1185">Reference proteome</keyword>
<dbReference type="GO" id="GO:0009100">
    <property type="term" value="P:glycoprotein metabolic process"/>
    <property type="evidence" value="ECO:0007669"/>
    <property type="project" value="UniProtKB-ARBA"/>
</dbReference>
<dbReference type="Pfam" id="PF04991">
    <property type="entry name" value="LicD"/>
    <property type="match status" value="1"/>
</dbReference>
<comment type="caution">
    <text evidence="2">The sequence shown here is derived from an EMBL/GenBank/DDBJ whole genome shotgun (WGS) entry which is preliminary data.</text>
</comment>